<keyword evidence="6" id="KW-0106">Calcium</keyword>
<proteinExistence type="inferred from homology"/>
<dbReference type="OrthoDB" id="9765065at2"/>
<keyword evidence="5" id="KW-0378">Hydrolase</keyword>
<dbReference type="KEGG" id="sze:AW14_13415"/>
<dbReference type="GO" id="GO:0004065">
    <property type="term" value="F:arylsulfatase activity"/>
    <property type="evidence" value="ECO:0007669"/>
    <property type="project" value="TreeGrafter"/>
</dbReference>
<comment type="cofactor">
    <cofactor evidence="1">
        <name>Ca(2+)</name>
        <dbReference type="ChEBI" id="CHEBI:29108"/>
    </cofactor>
</comment>
<dbReference type="AlphaFoldDB" id="A0A0C5WBL4"/>
<dbReference type="PROSITE" id="PS51257">
    <property type="entry name" value="PROKAR_LIPOPROTEIN"/>
    <property type="match status" value="1"/>
</dbReference>
<evidence type="ECO:0000259" key="8">
    <source>
        <dbReference type="Pfam" id="PF00884"/>
    </source>
</evidence>
<evidence type="ECO:0000256" key="5">
    <source>
        <dbReference type="ARBA" id="ARBA00022801"/>
    </source>
</evidence>
<feature type="domain" description="Sulfatase N-terminal" evidence="8">
    <location>
        <begin position="30"/>
        <end position="415"/>
    </location>
</feature>
<dbReference type="PATRIC" id="fig|1454006.5.peg.2660"/>
<dbReference type="EMBL" id="CP007202">
    <property type="protein sequence ID" value="AJR04503.1"/>
    <property type="molecule type" value="Genomic_DNA"/>
</dbReference>
<comment type="similarity">
    <text evidence="2">Belongs to the sulfatase family.</text>
</comment>
<dbReference type="Pfam" id="PF00884">
    <property type="entry name" value="Sulfatase"/>
    <property type="match status" value="1"/>
</dbReference>
<feature type="signal peptide" evidence="7">
    <location>
        <begin position="1"/>
        <end position="22"/>
    </location>
</feature>
<protein>
    <submittedName>
        <fullName evidence="9">Sulfatase</fullName>
    </submittedName>
</protein>
<feature type="chain" id="PRO_5002184208" evidence="7">
    <location>
        <begin position="23"/>
        <end position="570"/>
    </location>
</feature>
<dbReference type="Gene3D" id="3.40.720.10">
    <property type="entry name" value="Alkaline Phosphatase, subunit A"/>
    <property type="match status" value="1"/>
</dbReference>
<organism evidence="9 10">
    <name type="scientific">Siansivirga zeaxanthinifaciens CC-SAMT-1</name>
    <dbReference type="NCBI Taxonomy" id="1454006"/>
    <lineage>
        <taxon>Bacteria</taxon>
        <taxon>Pseudomonadati</taxon>
        <taxon>Bacteroidota</taxon>
        <taxon>Flavobacteriia</taxon>
        <taxon>Flavobacteriales</taxon>
        <taxon>Flavobacteriaceae</taxon>
        <taxon>Siansivirga</taxon>
    </lineage>
</organism>
<sequence length="570" mass="64242">MSPFFKLKIPLIIILISSGCFCSNGPKPKPNIIFILADDFGYMDTQAYAAHTLGVSKNLMYYETPNIDRLVSEGVAFDQAYANQLCSPTRSSLLTGKYAARLGFTTATPERATYYNQNLPVPEGSYAHDVINHSDNIKIEMAWLNGSSNTALPSGAAPDNGWDETTIPEALTDYNSCFIGKWHLGGHGAKGYTPLDQGFDEAPAWFDAGASKYINWRSIWNNRSKSRFPNAPQDYNYVGNGGEETGKNYLTDDLTQHAIRYIEKQSKSTEQPFFLYLSHFAVHGPYEAKKEDVDYFKNKKTSGWNNHKDEYYAGMIKALDNSVGRILDKLQELGLDDNTLVVFMSDNGGIDYRVTPNGKITSNYPLTGGKACLTEGGIRVPLVFRWKGTIAKGKWSHQVVDCSDIFPTLIEAAGYNPGFDYQKENSIDGRSLFGLLNDVDNKKNSYKRNTHYWYYPFNVIYNNPYDGLSLTPHSAIREGDYKLIFDWHGRLKLFNIGKDISETNNLAKQMPELTNRLFDKLMAWTKENVKSTYWPKLNLNYNLEKDVHDVPFVDLLKIYNEGGNVAASAN</sequence>
<gene>
    <name evidence="9" type="ORF">AW14_13415</name>
</gene>
<evidence type="ECO:0000313" key="10">
    <source>
        <dbReference type="Proteomes" id="UP000032229"/>
    </source>
</evidence>
<evidence type="ECO:0000256" key="4">
    <source>
        <dbReference type="ARBA" id="ARBA00022729"/>
    </source>
</evidence>
<keyword evidence="3" id="KW-0479">Metal-binding</keyword>
<dbReference type="InterPro" id="IPR017850">
    <property type="entry name" value="Alkaline_phosphatase_core_sf"/>
</dbReference>
<dbReference type="HOGENOM" id="CLU_006332_10_4_10"/>
<evidence type="ECO:0000256" key="6">
    <source>
        <dbReference type="ARBA" id="ARBA00022837"/>
    </source>
</evidence>
<evidence type="ECO:0000313" key="9">
    <source>
        <dbReference type="EMBL" id="AJR04503.1"/>
    </source>
</evidence>
<dbReference type="STRING" id="1454006.AW14_13415"/>
<keyword evidence="4 7" id="KW-0732">Signal</keyword>
<reference evidence="9 10" key="1">
    <citation type="submission" date="2014-02" db="EMBL/GenBank/DDBJ databases">
        <authorList>
            <person name="Young C.-C."/>
            <person name="Hameed A."/>
            <person name="Huang H.-C."/>
            <person name="Shahina M."/>
        </authorList>
    </citation>
    <scope>NUCLEOTIDE SEQUENCE [LARGE SCALE GENOMIC DNA]</scope>
    <source>
        <strain evidence="9 10">CC-SAMT-1</strain>
    </source>
</reference>
<keyword evidence="10" id="KW-1185">Reference proteome</keyword>
<name>A0A0C5WBL4_9FLAO</name>
<dbReference type="SUPFAM" id="SSF53649">
    <property type="entry name" value="Alkaline phosphatase-like"/>
    <property type="match status" value="1"/>
</dbReference>
<evidence type="ECO:0000256" key="2">
    <source>
        <dbReference type="ARBA" id="ARBA00008779"/>
    </source>
</evidence>
<dbReference type="GO" id="GO:0046872">
    <property type="term" value="F:metal ion binding"/>
    <property type="evidence" value="ECO:0007669"/>
    <property type="project" value="UniProtKB-KW"/>
</dbReference>
<dbReference type="InterPro" id="IPR000917">
    <property type="entry name" value="Sulfatase_N"/>
</dbReference>
<dbReference type="Gene3D" id="3.30.1120.10">
    <property type="match status" value="1"/>
</dbReference>
<dbReference type="PANTHER" id="PTHR42693">
    <property type="entry name" value="ARYLSULFATASE FAMILY MEMBER"/>
    <property type="match status" value="1"/>
</dbReference>
<dbReference type="Proteomes" id="UP000032229">
    <property type="component" value="Chromosome"/>
</dbReference>
<dbReference type="RefSeq" id="WP_044639207.1">
    <property type="nucleotide sequence ID" value="NZ_CP007202.1"/>
</dbReference>
<evidence type="ECO:0000256" key="7">
    <source>
        <dbReference type="SAM" id="SignalP"/>
    </source>
</evidence>
<dbReference type="CDD" id="cd16144">
    <property type="entry name" value="ARS_like"/>
    <property type="match status" value="1"/>
</dbReference>
<dbReference type="InterPro" id="IPR050738">
    <property type="entry name" value="Sulfatase"/>
</dbReference>
<dbReference type="PANTHER" id="PTHR42693:SF42">
    <property type="entry name" value="ARYLSULFATASE G"/>
    <property type="match status" value="1"/>
</dbReference>
<evidence type="ECO:0000256" key="3">
    <source>
        <dbReference type="ARBA" id="ARBA00022723"/>
    </source>
</evidence>
<evidence type="ECO:0000256" key="1">
    <source>
        <dbReference type="ARBA" id="ARBA00001913"/>
    </source>
</evidence>
<accession>A0A0C5WBL4</accession>